<evidence type="ECO:0000256" key="7">
    <source>
        <dbReference type="ARBA" id="ARBA00023273"/>
    </source>
</evidence>
<dbReference type="Proteomes" id="UP000287033">
    <property type="component" value="Unassembled WGS sequence"/>
</dbReference>
<proteinExistence type="predicted"/>
<evidence type="ECO:0000256" key="2">
    <source>
        <dbReference type="ARBA" id="ARBA00004300"/>
    </source>
</evidence>
<comment type="caution">
    <text evidence="9">The sequence shown here is derived from an EMBL/GenBank/DDBJ whole genome shotgun (WGS) entry which is preliminary data.</text>
</comment>
<keyword evidence="6" id="KW-0206">Cytoskeleton</keyword>
<dbReference type="PANTHER" id="PTHR18879">
    <property type="entry name" value="CENTROSOMAL PROTEIN OF 290 KDA"/>
    <property type="match status" value="1"/>
</dbReference>
<dbReference type="GO" id="GO:1905515">
    <property type="term" value="P:non-motile cilium assembly"/>
    <property type="evidence" value="ECO:0007669"/>
    <property type="project" value="TreeGrafter"/>
</dbReference>
<name>A0A401T844_CHIPU</name>
<dbReference type="PANTHER" id="PTHR18879:SF20">
    <property type="entry name" value="CENTROSOMAL PROTEIN OF 290 KDA"/>
    <property type="match status" value="1"/>
</dbReference>
<evidence type="ECO:0000313" key="9">
    <source>
        <dbReference type="EMBL" id="GCC38785.1"/>
    </source>
</evidence>
<keyword evidence="5 8" id="KW-0175">Coiled coil</keyword>
<dbReference type="GO" id="GO:0034451">
    <property type="term" value="C:centriolar satellite"/>
    <property type="evidence" value="ECO:0007669"/>
    <property type="project" value="TreeGrafter"/>
</dbReference>
<dbReference type="GO" id="GO:1905349">
    <property type="term" value="P:ciliary transition zone assembly"/>
    <property type="evidence" value="ECO:0007669"/>
    <property type="project" value="TreeGrafter"/>
</dbReference>
<dbReference type="InterPro" id="IPR026201">
    <property type="entry name" value="Cep290"/>
</dbReference>
<evidence type="ECO:0000256" key="6">
    <source>
        <dbReference type="ARBA" id="ARBA00023212"/>
    </source>
</evidence>
<dbReference type="GO" id="GO:0097711">
    <property type="term" value="P:ciliary basal body-plasma membrane docking"/>
    <property type="evidence" value="ECO:0007669"/>
    <property type="project" value="TreeGrafter"/>
</dbReference>
<evidence type="ECO:0000256" key="4">
    <source>
        <dbReference type="ARBA" id="ARBA00022794"/>
    </source>
</evidence>
<feature type="non-terminal residue" evidence="9">
    <location>
        <position position="1"/>
    </location>
</feature>
<organism evidence="9 10">
    <name type="scientific">Chiloscyllium punctatum</name>
    <name type="common">Brownbanded bambooshark</name>
    <name type="synonym">Hemiscyllium punctatum</name>
    <dbReference type="NCBI Taxonomy" id="137246"/>
    <lineage>
        <taxon>Eukaryota</taxon>
        <taxon>Metazoa</taxon>
        <taxon>Chordata</taxon>
        <taxon>Craniata</taxon>
        <taxon>Vertebrata</taxon>
        <taxon>Chondrichthyes</taxon>
        <taxon>Elasmobranchii</taxon>
        <taxon>Galeomorphii</taxon>
        <taxon>Galeoidea</taxon>
        <taxon>Orectolobiformes</taxon>
        <taxon>Hemiscylliidae</taxon>
        <taxon>Chiloscyllium</taxon>
    </lineage>
</organism>
<gene>
    <name evidence="9" type="ORF">chiPu_0023231</name>
</gene>
<dbReference type="AlphaFoldDB" id="A0A401T844"/>
<dbReference type="OrthoDB" id="6351660at2759"/>
<evidence type="ECO:0000313" key="10">
    <source>
        <dbReference type="Proteomes" id="UP000287033"/>
    </source>
</evidence>
<keyword evidence="7" id="KW-0966">Cell projection</keyword>
<dbReference type="EMBL" id="BEZZ01017633">
    <property type="protein sequence ID" value="GCC38785.1"/>
    <property type="molecule type" value="Genomic_DNA"/>
</dbReference>
<sequence>LELEKLKLQVGGQLSLRYESKTKGVEKILAENERLRKELKKEGDCTEKLRIAKSNLEIMNEKLSVQLEETNKRLSFAESRGPQLEGADSKSWKSIVVTRYHFNLPYVKCRNLAG</sequence>
<dbReference type="GO" id="GO:0001822">
    <property type="term" value="P:kidney development"/>
    <property type="evidence" value="ECO:0007669"/>
    <property type="project" value="TreeGrafter"/>
</dbReference>
<evidence type="ECO:0000256" key="5">
    <source>
        <dbReference type="ARBA" id="ARBA00023054"/>
    </source>
</evidence>
<keyword evidence="4" id="KW-0970">Cilium biogenesis/degradation</keyword>
<comment type="subcellular location">
    <subcellularLocation>
        <location evidence="1">Cytoplasm</location>
        <location evidence="1">Cytoskeleton</location>
        <location evidence="1">Cilium basal body</location>
    </subcellularLocation>
    <subcellularLocation>
        <location evidence="2">Cytoplasm</location>
        <location evidence="2">Cytoskeleton</location>
        <location evidence="2">Microtubule organizing center</location>
        <location evidence="2">Centrosome</location>
    </subcellularLocation>
</comment>
<dbReference type="GO" id="GO:0043010">
    <property type="term" value="P:camera-type eye development"/>
    <property type="evidence" value="ECO:0007669"/>
    <property type="project" value="TreeGrafter"/>
</dbReference>
<feature type="coiled-coil region" evidence="8">
    <location>
        <begin position="18"/>
        <end position="80"/>
    </location>
</feature>
<keyword evidence="10" id="KW-1185">Reference proteome</keyword>
<evidence type="ECO:0000256" key="3">
    <source>
        <dbReference type="ARBA" id="ARBA00022490"/>
    </source>
</evidence>
<reference evidence="9 10" key="1">
    <citation type="journal article" date="2018" name="Nat. Ecol. Evol.">
        <title>Shark genomes provide insights into elasmobranch evolution and the origin of vertebrates.</title>
        <authorList>
            <person name="Hara Y"/>
            <person name="Yamaguchi K"/>
            <person name="Onimaru K"/>
            <person name="Kadota M"/>
            <person name="Koyanagi M"/>
            <person name="Keeley SD"/>
            <person name="Tatsumi K"/>
            <person name="Tanaka K"/>
            <person name="Motone F"/>
            <person name="Kageyama Y"/>
            <person name="Nozu R"/>
            <person name="Adachi N"/>
            <person name="Nishimura O"/>
            <person name="Nakagawa R"/>
            <person name="Tanegashima C"/>
            <person name="Kiyatake I"/>
            <person name="Matsumoto R"/>
            <person name="Murakumo K"/>
            <person name="Nishida K"/>
            <person name="Terakita A"/>
            <person name="Kuratani S"/>
            <person name="Sato K"/>
            <person name="Hyodo S Kuraku.S."/>
        </authorList>
    </citation>
    <scope>NUCLEOTIDE SEQUENCE [LARGE SCALE GENOMIC DNA]</scope>
</reference>
<protein>
    <submittedName>
        <fullName evidence="9">Uncharacterized protein</fullName>
    </submittedName>
</protein>
<dbReference type="STRING" id="137246.A0A401T844"/>
<accession>A0A401T844</accession>
<dbReference type="GO" id="GO:0035869">
    <property type="term" value="C:ciliary transition zone"/>
    <property type="evidence" value="ECO:0007669"/>
    <property type="project" value="TreeGrafter"/>
</dbReference>
<keyword evidence="3" id="KW-0963">Cytoplasm</keyword>
<evidence type="ECO:0000256" key="8">
    <source>
        <dbReference type="SAM" id="Coils"/>
    </source>
</evidence>
<evidence type="ECO:0000256" key="1">
    <source>
        <dbReference type="ARBA" id="ARBA00004120"/>
    </source>
</evidence>